<dbReference type="Proteomes" id="UP001218188">
    <property type="component" value="Unassembled WGS sequence"/>
</dbReference>
<evidence type="ECO:0000256" key="1">
    <source>
        <dbReference type="SAM" id="MobiDB-lite"/>
    </source>
</evidence>
<organism evidence="2 3">
    <name type="scientific">Mycena alexandri</name>
    <dbReference type="NCBI Taxonomy" id="1745969"/>
    <lineage>
        <taxon>Eukaryota</taxon>
        <taxon>Fungi</taxon>
        <taxon>Dikarya</taxon>
        <taxon>Basidiomycota</taxon>
        <taxon>Agaricomycotina</taxon>
        <taxon>Agaricomycetes</taxon>
        <taxon>Agaricomycetidae</taxon>
        <taxon>Agaricales</taxon>
        <taxon>Marasmiineae</taxon>
        <taxon>Mycenaceae</taxon>
        <taxon>Mycena</taxon>
    </lineage>
</organism>
<dbReference type="EMBL" id="JARJCM010000063">
    <property type="protein sequence ID" value="KAJ7033633.1"/>
    <property type="molecule type" value="Genomic_DNA"/>
</dbReference>
<proteinExistence type="predicted"/>
<dbReference type="AlphaFoldDB" id="A0AAD6SWG8"/>
<comment type="caution">
    <text evidence="2">The sequence shown here is derived from an EMBL/GenBank/DDBJ whole genome shotgun (WGS) entry which is preliminary data.</text>
</comment>
<accession>A0AAD6SWG8</accession>
<feature type="compositionally biased region" description="Acidic residues" evidence="1">
    <location>
        <begin position="82"/>
        <end position="97"/>
    </location>
</feature>
<evidence type="ECO:0000313" key="3">
    <source>
        <dbReference type="Proteomes" id="UP001218188"/>
    </source>
</evidence>
<keyword evidence="3" id="KW-1185">Reference proteome</keyword>
<name>A0AAD6SWG8_9AGAR</name>
<reference evidence="2" key="1">
    <citation type="submission" date="2023-03" db="EMBL/GenBank/DDBJ databases">
        <title>Massive genome expansion in bonnet fungi (Mycena s.s.) driven by repeated elements and novel gene families across ecological guilds.</title>
        <authorList>
            <consortium name="Lawrence Berkeley National Laboratory"/>
            <person name="Harder C.B."/>
            <person name="Miyauchi S."/>
            <person name="Viragh M."/>
            <person name="Kuo A."/>
            <person name="Thoen E."/>
            <person name="Andreopoulos B."/>
            <person name="Lu D."/>
            <person name="Skrede I."/>
            <person name="Drula E."/>
            <person name="Henrissat B."/>
            <person name="Morin E."/>
            <person name="Kohler A."/>
            <person name="Barry K."/>
            <person name="LaButti K."/>
            <person name="Morin E."/>
            <person name="Salamov A."/>
            <person name="Lipzen A."/>
            <person name="Mereny Z."/>
            <person name="Hegedus B."/>
            <person name="Baldrian P."/>
            <person name="Stursova M."/>
            <person name="Weitz H."/>
            <person name="Taylor A."/>
            <person name="Grigoriev I.V."/>
            <person name="Nagy L.G."/>
            <person name="Martin F."/>
            <person name="Kauserud H."/>
        </authorList>
    </citation>
    <scope>NUCLEOTIDE SEQUENCE</scope>
    <source>
        <strain evidence="2">CBHHK200</strain>
    </source>
</reference>
<feature type="region of interest" description="Disordered" evidence="1">
    <location>
        <begin position="82"/>
        <end position="116"/>
    </location>
</feature>
<evidence type="ECO:0000313" key="2">
    <source>
        <dbReference type="EMBL" id="KAJ7033633.1"/>
    </source>
</evidence>
<sequence>MATKSPPDPVRVTSYNVSITEVMQGLPPSEQAKILAEYRTSFHRHAAERSCQRYTATYDIACQYFKNIDAMKADIAAHKNTDDEDSIFSDSDSDDDGPPPLEPISPSTPGSTDGDMLDLVLTTYNGRTLYVPPNISAILSDGTQPPPSGSDADLLATDDSVDEGSAISTDVSEKEGAVINVPATVTNMVLTDGEVIERAWLEEYLPPPGSGMPQGYRHSSPAPTGPVHDLQIIGLYGVRNVLCDCADGKHTIYERHQEFAYVDSSGDLVVKKSKTLLLPLN</sequence>
<protein>
    <submittedName>
        <fullName evidence="2">Uncharacterized protein</fullName>
    </submittedName>
</protein>
<gene>
    <name evidence="2" type="ORF">C8F04DRAFT_1260623</name>
</gene>